<keyword evidence="3" id="KW-1185">Reference proteome</keyword>
<dbReference type="Proteomes" id="UP000426772">
    <property type="component" value="Unassembled WGS sequence"/>
</dbReference>
<dbReference type="Pfam" id="PF13304">
    <property type="entry name" value="AAA_21"/>
    <property type="match status" value="1"/>
</dbReference>
<protein>
    <submittedName>
        <fullName evidence="2">ATP-binding protein</fullName>
    </submittedName>
</protein>
<dbReference type="Gene3D" id="3.40.50.300">
    <property type="entry name" value="P-loop containing nucleotide triphosphate hydrolases"/>
    <property type="match status" value="1"/>
</dbReference>
<evidence type="ECO:0000313" key="2">
    <source>
        <dbReference type="EMBL" id="TXL80810.1"/>
    </source>
</evidence>
<feature type="domain" description="ATPase AAA-type core" evidence="1">
    <location>
        <begin position="14"/>
        <end position="284"/>
    </location>
</feature>
<dbReference type="EMBL" id="RCNL01000001">
    <property type="protein sequence ID" value="TXL80810.1"/>
    <property type="molecule type" value="Genomic_DNA"/>
</dbReference>
<dbReference type="InterPro" id="IPR051396">
    <property type="entry name" value="Bact_Antivir_Def_Nuclease"/>
</dbReference>
<keyword evidence="2" id="KW-0067">ATP-binding</keyword>
<proteinExistence type="predicted"/>
<accession>A0ABY3LL35</accession>
<reference evidence="2 3" key="1">
    <citation type="submission" date="2018-10" db="EMBL/GenBank/DDBJ databases">
        <title>Draft genome sequence of Pantoea vagans isolated from corpses of the sugarcane aphid Melanaphis sacchari Zehntner.</title>
        <authorList>
            <person name="Toledo E."/>
            <person name="Pena G."/>
            <person name="Lozano L."/>
        </authorList>
    </citation>
    <scope>NUCLEOTIDE SEQUENCE [LARGE SCALE GENOMIC DNA]</scope>
    <source>
        <strain evidence="2 3">ET-90</strain>
    </source>
</reference>
<name>A0ABY3LL35_9GAMM</name>
<keyword evidence="2" id="KW-0547">Nucleotide-binding</keyword>
<dbReference type="InterPro" id="IPR003959">
    <property type="entry name" value="ATPase_AAA_core"/>
</dbReference>
<dbReference type="InterPro" id="IPR027417">
    <property type="entry name" value="P-loop_NTPase"/>
</dbReference>
<dbReference type="SUPFAM" id="SSF52540">
    <property type="entry name" value="P-loop containing nucleoside triphosphate hydrolases"/>
    <property type="match status" value="1"/>
</dbReference>
<organism evidence="2 3">
    <name type="scientific">Pantoea vagans</name>
    <dbReference type="NCBI Taxonomy" id="470934"/>
    <lineage>
        <taxon>Bacteria</taxon>
        <taxon>Pseudomonadati</taxon>
        <taxon>Pseudomonadota</taxon>
        <taxon>Gammaproteobacteria</taxon>
        <taxon>Enterobacterales</taxon>
        <taxon>Erwiniaceae</taxon>
        <taxon>Pantoea</taxon>
    </lineage>
</organism>
<dbReference type="GO" id="GO:0005524">
    <property type="term" value="F:ATP binding"/>
    <property type="evidence" value="ECO:0007669"/>
    <property type="project" value="UniProtKB-KW"/>
</dbReference>
<dbReference type="PANTHER" id="PTHR43581:SF2">
    <property type="entry name" value="EXCINUCLEASE ATPASE SUBUNIT"/>
    <property type="match status" value="1"/>
</dbReference>
<dbReference type="RefSeq" id="WP_147788364.1">
    <property type="nucleotide sequence ID" value="NZ_RCNL01000001.1"/>
</dbReference>
<comment type="caution">
    <text evidence="2">The sequence shown here is derived from an EMBL/GenBank/DDBJ whole genome shotgun (WGS) entry which is preliminary data.</text>
</comment>
<dbReference type="PANTHER" id="PTHR43581">
    <property type="entry name" value="ATP/GTP PHOSPHATASE"/>
    <property type="match status" value="1"/>
</dbReference>
<evidence type="ECO:0000313" key="3">
    <source>
        <dbReference type="Proteomes" id="UP000426772"/>
    </source>
</evidence>
<gene>
    <name evidence="2" type="ORF">D9O29_01540</name>
</gene>
<sequence length="388" mass="44248">MLNLKSIQFSSESFFVLVGRNGSGKSSMLNELSLQSLDSKYNTIVVSNTLFDKFHVFPTEDSYNYIGSKLGRNFPSQAIKKTISTENESRINRIFNVLDYIHYDQAIGMKIKFRRKFVKAIRFARNSIGESYRIYFENSDTEIPEEVMIAIDKSINQINFGCSHTVWLKAEDNVFKEGDFRSYLLLLKHEKLLKKAKIISGIDVYLSKNDYSFPLNHASSGELSFIALLVHIAFCMEENSFIFIDEPENSLHPKWQSAYLDILNGAIGYYKCKVVVATHSPLIIGSFSESDDVTIYKCDVNGFNTLKANDDSAEELYLEFFDTLTPKNRTLSNRCVDIIDQYSNGELSLIKAEEKLAIFYEMTNDEAQREFLTGVGDLLNKISKGIKS</sequence>
<evidence type="ECO:0000259" key="1">
    <source>
        <dbReference type="Pfam" id="PF13304"/>
    </source>
</evidence>